<dbReference type="InterPro" id="IPR006056">
    <property type="entry name" value="RidA"/>
</dbReference>
<dbReference type="FunFam" id="3.30.1330.40:FF:000001">
    <property type="entry name" value="L-PSP family endoribonuclease"/>
    <property type="match status" value="1"/>
</dbReference>
<dbReference type="InterPro" id="IPR019897">
    <property type="entry name" value="RidA_CS"/>
</dbReference>
<dbReference type="InterPro" id="IPR035959">
    <property type="entry name" value="RutC-like_sf"/>
</dbReference>
<dbReference type="Proteomes" id="UP000703661">
    <property type="component" value="Unassembled WGS sequence"/>
</dbReference>
<sequence length="129" mass="13478">MATIHKIISTADSPAALGPYSQAVVANGFVFCSGSIGLNPKTNTIPEGVEAQAEQVFANLTAVLKEAKSSFAHAVKCTVFLKDLNDFDVVNKVYAKALGGALPSRACVQVARLPKDVLVEIDCIATVDA</sequence>
<dbReference type="NCBIfam" id="TIGR00004">
    <property type="entry name" value="Rid family detoxifying hydrolase"/>
    <property type="match status" value="1"/>
</dbReference>
<dbReference type="CDD" id="cd00448">
    <property type="entry name" value="YjgF_YER057c_UK114_family"/>
    <property type="match status" value="1"/>
</dbReference>
<dbReference type="SUPFAM" id="SSF55298">
    <property type="entry name" value="YjgF-like"/>
    <property type="match status" value="1"/>
</dbReference>
<proteinExistence type="inferred from homology"/>
<name>A0A9P6MWZ5_9FUNG</name>
<comment type="similarity">
    <text evidence="1">Belongs to the RutC family.</text>
</comment>
<dbReference type="GO" id="GO:0019239">
    <property type="term" value="F:deaminase activity"/>
    <property type="evidence" value="ECO:0007669"/>
    <property type="project" value="TreeGrafter"/>
</dbReference>
<dbReference type="GO" id="GO:0005829">
    <property type="term" value="C:cytosol"/>
    <property type="evidence" value="ECO:0007669"/>
    <property type="project" value="TreeGrafter"/>
</dbReference>
<dbReference type="GO" id="GO:0005739">
    <property type="term" value="C:mitochondrion"/>
    <property type="evidence" value="ECO:0007669"/>
    <property type="project" value="TreeGrafter"/>
</dbReference>
<evidence type="ECO:0000313" key="3">
    <source>
        <dbReference type="Proteomes" id="UP000703661"/>
    </source>
</evidence>
<dbReference type="Pfam" id="PF01042">
    <property type="entry name" value="Ribonuc_L-PSP"/>
    <property type="match status" value="1"/>
</dbReference>
<dbReference type="EMBL" id="JAAAID010000587">
    <property type="protein sequence ID" value="KAG0015870.1"/>
    <property type="molecule type" value="Genomic_DNA"/>
</dbReference>
<evidence type="ECO:0000256" key="1">
    <source>
        <dbReference type="ARBA" id="ARBA00010552"/>
    </source>
</evidence>
<keyword evidence="3" id="KW-1185">Reference proteome</keyword>
<accession>A0A9P6MWZ5</accession>
<evidence type="ECO:0000313" key="2">
    <source>
        <dbReference type="EMBL" id="KAG0015870.1"/>
    </source>
</evidence>
<dbReference type="PANTHER" id="PTHR11803">
    <property type="entry name" value="2-IMINOBUTANOATE/2-IMINOPROPANOATE DEAMINASE RIDA"/>
    <property type="match status" value="1"/>
</dbReference>
<dbReference type="PANTHER" id="PTHR11803:SF58">
    <property type="entry name" value="PROTEIN HMF1-RELATED"/>
    <property type="match status" value="1"/>
</dbReference>
<dbReference type="AlphaFoldDB" id="A0A9P6MWZ5"/>
<organism evidence="2 3">
    <name type="scientific">Entomortierella chlamydospora</name>
    <dbReference type="NCBI Taxonomy" id="101097"/>
    <lineage>
        <taxon>Eukaryota</taxon>
        <taxon>Fungi</taxon>
        <taxon>Fungi incertae sedis</taxon>
        <taxon>Mucoromycota</taxon>
        <taxon>Mortierellomycotina</taxon>
        <taxon>Mortierellomycetes</taxon>
        <taxon>Mortierellales</taxon>
        <taxon>Mortierellaceae</taxon>
        <taxon>Entomortierella</taxon>
    </lineage>
</organism>
<dbReference type="OrthoDB" id="309640at2759"/>
<comment type="caution">
    <text evidence="2">The sequence shown here is derived from an EMBL/GenBank/DDBJ whole genome shotgun (WGS) entry which is preliminary data.</text>
</comment>
<protein>
    <submittedName>
        <fullName evidence="2">Uncharacterized protein</fullName>
    </submittedName>
</protein>
<dbReference type="PROSITE" id="PS01094">
    <property type="entry name" value="UPF0076"/>
    <property type="match status" value="1"/>
</dbReference>
<dbReference type="InterPro" id="IPR006175">
    <property type="entry name" value="YjgF/YER057c/UK114"/>
</dbReference>
<dbReference type="Gene3D" id="3.30.1330.40">
    <property type="entry name" value="RutC-like"/>
    <property type="match status" value="1"/>
</dbReference>
<reference evidence="2" key="1">
    <citation type="journal article" date="2020" name="Fungal Divers.">
        <title>Resolving the Mortierellaceae phylogeny through synthesis of multi-gene phylogenetics and phylogenomics.</title>
        <authorList>
            <person name="Vandepol N."/>
            <person name="Liber J."/>
            <person name="Desiro A."/>
            <person name="Na H."/>
            <person name="Kennedy M."/>
            <person name="Barry K."/>
            <person name="Grigoriev I.V."/>
            <person name="Miller A.N."/>
            <person name="O'Donnell K."/>
            <person name="Stajich J.E."/>
            <person name="Bonito G."/>
        </authorList>
    </citation>
    <scope>NUCLEOTIDE SEQUENCE</scope>
    <source>
        <strain evidence="2">NRRL 2769</strain>
    </source>
</reference>
<gene>
    <name evidence="2" type="ORF">BGZ80_009578</name>
</gene>